<keyword evidence="1" id="KW-0479">Metal-binding</keyword>
<dbReference type="GO" id="GO:0006301">
    <property type="term" value="P:DNA damage tolerance"/>
    <property type="evidence" value="ECO:0007669"/>
    <property type="project" value="InterPro"/>
</dbReference>
<feature type="compositionally biased region" description="Low complexity" evidence="5">
    <location>
        <begin position="200"/>
        <end position="212"/>
    </location>
</feature>
<dbReference type="PANTHER" id="PTHR14134">
    <property type="entry name" value="E3 UBIQUITIN-PROTEIN LIGASE RAD18"/>
    <property type="match status" value="1"/>
</dbReference>
<evidence type="ECO:0000256" key="3">
    <source>
        <dbReference type="ARBA" id="ARBA00022833"/>
    </source>
</evidence>
<dbReference type="EMBL" id="LN483332">
    <property type="protein sequence ID" value="CED85126.1"/>
    <property type="molecule type" value="Genomic_DNA"/>
</dbReference>
<sequence>MNGGSDARIGSGRSSEETDPMASSMRNSLSNDRAFLSSTSLPYRRHAQTAANSGTSSSVNNSSSSKFRHTAGGNSQHRASSLTLTGRTLKRKPSLNIGSERDWEDDVHDVNILDGWSDSDRPTSNTPHASTPIIPSASTSDLSSRFKPKRAKLSTLPTDSPKSETESEGDGLNTNPSSYRSVSPSRSVQVRPQTKKLPRQQSSSPSEVQSGSIAQAITSSQDKGKGKALTDSSPIFEEDDWCCSICQDILVGASVLGACGHEYCGKCIWEYIKAGNTQCAICRVTMTEPKAVVLYKLNELIEKWAEKTLRGEEKKNWEIRKDEWLAYKFSFIDEEAATLASRNNRRAQQAYPLNDESTSYDNLYRNSYNFDNGMIRRYQDERSSDTTVSRGNPFSVRSHHAFPPLGPPVSQRLSTDTLNASSVSELALPVFQRIPRVDLSSSISSSSWSDRSSQRRPPSSGFISASDLHQPNTGTMPSRSYSSGSVWGVRPSAYTSTIRPRSSAAVYSWIGSTNSSSSSPATRQSQSSRLIQPGSMSAPARRSRSQAAPEVVDLTAD</sequence>
<dbReference type="InterPro" id="IPR039577">
    <property type="entry name" value="Rad18"/>
</dbReference>
<dbReference type="GO" id="GO:0008270">
    <property type="term" value="F:zinc ion binding"/>
    <property type="evidence" value="ECO:0007669"/>
    <property type="project" value="UniProtKB-KW"/>
</dbReference>
<proteinExistence type="predicted"/>
<organism evidence="7">
    <name type="scientific">Phaffia rhodozyma</name>
    <name type="common">Yeast</name>
    <name type="synonym">Xanthophyllomyces dendrorhous</name>
    <dbReference type="NCBI Taxonomy" id="264483"/>
    <lineage>
        <taxon>Eukaryota</taxon>
        <taxon>Fungi</taxon>
        <taxon>Dikarya</taxon>
        <taxon>Basidiomycota</taxon>
        <taxon>Agaricomycotina</taxon>
        <taxon>Tremellomycetes</taxon>
        <taxon>Cystofilobasidiales</taxon>
        <taxon>Mrakiaceae</taxon>
        <taxon>Phaffia</taxon>
    </lineage>
</organism>
<feature type="compositionally biased region" description="Polar residues" evidence="5">
    <location>
        <begin position="72"/>
        <end position="86"/>
    </location>
</feature>
<dbReference type="GO" id="GO:0006513">
    <property type="term" value="P:protein monoubiquitination"/>
    <property type="evidence" value="ECO:0007669"/>
    <property type="project" value="InterPro"/>
</dbReference>
<dbReference type="GO" id="GO:0097505">
    <property type="term" value="C:Rad6-Rad18 complex"/>
    <property type="evidence" value="ECO:0007669"/>
    <property type="project" value="TreeGrafter"/>
</dbReference>
<dbReference type="AlphaFoldDB" id="A0A0F7SUG6"/>
<dbReference type="PROSITE" id="PS00518">
    <property type="entry name" value="ZF_RING_1"/>
    <property type="match status" value="1"/>
</dbReference>
<dbReference type="PANTHER" id="PTHR14134:SF2">
    <property type="entry name" value="E3 UBIQUITIN-PROTEIN LIGASE RAD18"/>
    <property type="match status" value="1"/>
</dbReference>
<dbReference type="Pfam" id="PF00097">
    <property type="entry name" value="zf-C3HC4"/>
    <property type="match status" value="1"/>
</dbReference>
<dbReference type="GO" id="GO:0061630">
    <property type="term" value="F:ubiquitin protein ligase activity"/>
    <property type="evidence" value="ECO:0007669"/>
    <property type="project" value="InterPro"/>
</dbReference>
<dbReference type="InterPro" id="IPR018957">
    <property type="entry name" value="Znf_C3HC4_RING-type"/>
</dbReference>
<feature type="compositionally biased region" description="Low complexity" evidence="5">
    <location>
        <begin position="52"/>
        <end position="65"/>
    </location>
</feature>
<evidence type="ECO:0000256" key="5">
    <source>
        <dbReference type="SAM" id="MobiDB-lite"/>
    </source>
</evidence>
<protein>
    <submittedName>
        <fullName evidence="7">Zinc finger, RING-type, conserved site</fullName>
    </submittedName>
</protein>
<evidence type="ECO:0000256" key="1">
    <source>
        <dbReference type="ARBA" id="ARBA00022723"/>
    </source>
</evidence>
<name>A0A0F7SUG6_PHARH</name>
<keyword evidence="3" id="KW-0862">Zinc</keyword>
<evidence type="ECO:0000256" key="4">
    <source>
        <dbReference type="PROSITE-ProRule" id="PRU00175"/>
    </source>
</evidence>
<accession>A0A0F7SUG6</accession>
<evidence type="ECO:0000259" key="6">
    <source>
        <dbReference type="PROSITE" id="PS50089"/>
    </source>
</evidence>
<feature type="region of interest" description="Disordered" evidence="5">
    <location>
        <begin position="442"/>
        <end position="485"/>
    </location>
</feature>
<evidence type="ECO:0000256" key="2">
    <source>
        <dbReference type="ARBA" id="ARBA00022771"/>
    </source>
</evidence>
<dbReference type="GO" id="GO:0005634">
    <property type="term" value="C:nucleus"/>
    <property type="evidence" value="ECO:0007669"/>
    <property type="project" value="TreeGrafter"/>
</dbReference>
<feature type="region of interest" description="Disordered" evidence="5">
    <location>
        <begin position="510"/>
        <end position="557"/>
    </location>
</feature>
<dbReference type="PROSITE" id="PS50089">
    <property type="entry name" value="ZF_RING_2"/>
    <property type="match status" value="1"/>
</dbReference>
<feature type="compositionally biased region" description="Low complexity" evidence="5">
    <location>
        <begin position="176"/>
        <end position="192"/>
    </location>
</feature>
<dbReference type="InterPro" id="IPR017907">
    <property type="entry name" value="Znf_RING_CS"/>
</dbReference>
<dbReference type="Gene3D" id="3.30.40.10">
    <property type="entry name" value="Zinc/RING finger domain, C3HC4 (zinc finger)"/>
    <property type="match status" value="1"/>
</dbReference>
<feature type="compositionally biased region" description="Polar residues" evidence="5">
    <location>
        <begin position="24"/>
        <end position="41"/>
    </location>
</feature>
<feature type="domain" description="RING-type" evidence="6">
    <location>
        <begin position="243"/>
        <end position="283"/>
    </location>
</feature>
<feature type="region of interest" description="Disordered" evidence="5">
    <location>
        <begin position="1"/>
        <end position="212"/>
    </location>
</feature>
<feature type="region of interest" description="Disordered" evidence="5">
    <location>
        <begin position="380"/>
        <end position="416"/>
    </location>
</feature>
<dbReference type="SUPFAM" id="SSF57850">
    <property type="entry name" value="RING/U-box"/>
    <property type="match status" value="1"/>
</dbReference>
<dbReference type="InterPro" id="IPR001841">
    <property type="entry name" value="Znf_RING"/>
</dbReference>
<feature type="compositionally biased region" description="Polar residues" evidence="5">
    <location>
        <begin position="461"/>
        <end position="485"/>
    </location>
</feature>
<feature type="compositionally biased region" description="Low complexity" evidence="5">
    <location>
        <begin position="512"/>
        <end position="549"/>
    </location>
</feature>
<reference evidence="7" key="1">
    <citation type="submission" date="2014-08" db="EMBL/GenBank/DDBJ databases">
        <authorList>
            <person name="Sharma Rahul"/>
            <person name="Thines Marco"/>
        </authorList>
    </citation>
    <scope>NUCLEOTIDE SEQUENCE</scope>
</reference>
<dbReference type="GO" id="GO:0003697">
    <property type="term" value="F:single-stranded DNA binding"/>
    <property type="evidence" value="ECO:0007669"/>
    <property type="project" value="InterPro"/>
</dbReference>
<dbReference type="SMART" id="SM00184">
    <property type="entry name" value="RING"/>
    <property type="match status" value="1"/>
</dbReference>
<dbReference type="InterPro" id="IPR013083">
    <property type="entry name" value="Znf_RING/FYVE/PHD"/>
</dbReference>
<keyword evidence="2 4" id="KW-0863">Zinc-finger</keyword>
<evidence type="ECO:0000313" key="7">
    <source>
        <dbReference type="EMBL" id="CED85126.1"/>
    </source>
</evidence>
<feature type="compositionally biased region" description="Low complexity" evidence="5">
    <location>
        <begin position="442"/>
        <end position="460"/>
    </location>
</feature>